<keyword evidence="8 12" id="KW-0547">Nucleotide-binding</keyword>
<dbReference type="InterPro" id="IPR015824">
    <property type="entry name" value="Phosphoglycerate_kinase_N"/>
</dbReference>
<evidence type="ECO:0000313" key="17">
    <source>
        <dbReference type="Proteomes" id="UP000287502"/>
    </source>
</evidence>
<dbReference type="GO" id="GO:0006096">
    <property type="term" value="P:glycolytic process"/>
    <property type="evidence" value="ECO:0007669"/>
    <property type="project" value="UniProtKB-UniRule"/>
</dbReference>
<dbReference type="GO" id="GO:0006094">
    <property type="term" value="P:gluconeogenesis"/>
    <property type="evidence" value="ECO:0007669"/>
    <property type="project" value="TreeGrafter"/>
</dbReference>
<accession>A0A410JVZ7</accession>
<feature type="binding site" evidence="12">
    <location>
        <position position="290"/>
    </location>
    <ligand>
        <name>ATP</name>
        <dbReference type="ChEBI" id="CHEBI:30616"/>
    </ligand>
</feature>
<dbReference type="InterPro" id="IPR001576">
    <property type="entry name" value="Phosphoglycerate_kinase"/>
</dbReference>
<protein>
    <recommendedName>
        <fullName evidence="6 12">Phosphoglycerate kinase</fullName>
        <ecNumber evidence="5 12">2.7.2.3</ecNumber>
    </recommendedName>
</protein>
<feature type="binding site" evidence="12 14">
    <location>
        <position position="321"/>
    </location>
    <ligand>
        <name>ATP</name>
        <dbReference type="ChEBI" id="CHEBI:30616"/>
    </ligand>
</feature>
<keyword evidence="7 12" id="KW-0808">Transferase</keyword>
<keyword evidence="17" id="KW-1185">Reference proteome</keyword>
<comment type="subunit">
    <text evidence="4 12">Monomer.</text>
</comment>
<feature type="binding site" evidence="12 13">
    <location>
        <begin position="20"/>
        <end position="22"/>
    </location>
    <ligand>
        <name>substrate</name>
    </ligand>
</feature>
<evidence type="ECO:0000256" key="10">
    <source>
        <dbReference type="ARBA" id="ARBA00022840"/>
    </source>
</evidence>
<dbReference type="InterPro" id="IPR036043">
    <property type="entry name" value="Phosphoglycerate_kinase_sf"/>
</dbReference>
<dbReference type="HAMAP" id="MF_00145">
    <property type="entry name" value="Phosphoglyc_kinase"/>
    <property type="match status" value="1"/>
</dbReference>
<dbReference type="Pfam" id="PF00162">
    <property type="entry name" value="PGK"/>
    <property type="match status" value="1"/>
</dbReference>
<dbReference type="SUPFAM" id="SSF53748">
    <property type="entry name" value="Phosphoglycerate kinase"/>
    <property type="match status" value="1"/>
</dbReference>
<dbReference type="AlphaFoldDB" id="A0A410JVZ7"/>
<evidence type="ECO:0000256" key="5">
    <source>
        <dbReference type="ARBA" id="ARBA00013061"/>
    </source>
</evidence>
<evidence type="ECO:0000256" key="4">
    <source>
        <dbReference type="ARBA" id="ARBA00011245"/>
    </source>
</evidence>
<reference evidence="16 17" key="1">
    <citation type="submission" date="2019-01" db="EMBL/GenBank/DDBJ databases">
        <title>Geovibrio thiophilus DSM 11263, complete genome.</title>
        <authorList>
            <person name="Spring S."/>
            <person name="Bunk B."/>
            <person name="Sproer C."/>
        </authorList>
    </citation>
    <scope>NUCLEOTIDE SEQUENCE [LARGE SCALE GENOMIC DNA]</scope>
    <source>
        <strain evidence="16 17">DSM 11263</strain>
    </source>
</reference>
<evidence type="ECO:0000256" key="13">
    <source>
        <dbReference type="PIRSR" id="PIRSR000724-1"/>
    </source>
</evidence>
<feature type="binding site" evidence="12 13">
    <location>
        <begin position="58"/>
        <end position="61"/>
    </location>
    <ligand>
        <name>substrate</name>
    </ligand>
</feature>
<comment type="subcellular location">
    <subcellularLocation>
        <location evidence="12">Cytoplasm</location>
    </subcellularLocation>
</comment>
<feature type="binding site" evidence="12">
    <location>
        <position position="35"/>
    </location>
    <ligand>
        <name>substrate</name>
    </ligand>
</feature>
<feature type="binding site" evidence="12 14">
    <location>
        <begin position="347"/>
        <end position="350"/>
    </location>
    <ligand>
        <name>ATP</name>
        <dbReference type="ChEBI" id="CHEBI:30616"/>
    </ligand>
</feature>
<feature type="binding site" evidence="13">
    <location>
        <position position="149"/>
    </location>
    <ligand>
        <name>(2R)-3-phosphoglycerate</name>
        <dbReference type="ChEBI" id="CHEBI:58272"/>
    </ligand>
</feature>
<keyword evidence="9 12" id="KW-0418">Kinase</keyword>
<evidence type="ECO:0000256" key="9">
    <source>
        <dbReference type="ARBA" id="ARBA00022777"/>
    </source>
</evidence>
<evidence type="ECO:0000313" key="16">
    <source>
        <dbReference type="EMBL" id="QAR32333.1"/>
    </source>
</evidence>
<dbReference type="KEGG" id="gtl:EP073_02650"/>
<dbReference type="EC" id="2.7.2.3" evidence="5 12"/>
<evidence type="ECO:0000256" key="15">
    <source>
        <dbReference type="RuleBase" id="RU000532"/>
    </source>
</evidence>
<sequence length="389" mass="42441">MAKSIKDLELKGRRLFMRVDFNIPLKDGVVQDDTRIREALESIRYAKDAGARVVLASHLGRPKGEKNPAYSLEPVAEYISRNYFHVDFIDDCVGENVQQTVSRMRDGEVLLLENLRFYKGEEKNLPEFTAELAKLADAYVNDAFGTCHRKHASVYGLPEIIQDKAAGFLVEREIKYFEKLLKNADRPFAAILGGAKVSDKIGVIESLISLTDRIFIGGAMAYTFLKFKGVKTGISLVETDQDETVDKILRKAAEKGVQIYLPVDHVVAPEFSSATGSITDGADIPDGMMGLDIGPKTTQMYIKALEECKTVLWNGPMGVFEKEQFSKGTFSLARALGDSDAVVVVGGGDSVSAACQAGVSEKLAHISTGGGASLEYIEFGRLPGIEILG</sequence>
<comment type="similarity">
    <text evidence="3 12 15">Belongs to the phosphoglycerate kinase family.</text>
</comment>
<gene>
    <name evidence="12" type="primary">pgk</name>
    <name evidence="16" type="ORF">EP073_02650</name>
</gene>
<evidence type="ECO:0000256" key="14">
    <source>
        <dbReference type="PIRSR" id="PIRSR000724-2"/>
    </source>
</evidence>
<dbReference type="EMBL" id="CP035108">
    <property type="protein sequence ID" value="QAR32333.1"/>
    <property type="molecule type" value="Genomic_DNA"/>
</dbReference>
<evidence type="ECO:0000256" key="7">
    <source>
        <dbReference type="ARBA" id="ARBA00022679"/>
    </source>
</evidence>
<dbReference type="GO" id="GO:0005524">
    <property type="term" value="F:ATP binding"/>
    <property type="evidence" value="ECO:0007669"/>
    <property type="project" value="UniProtKB-KW"/>
</dbReference>
<feature type="binding site" evidence="13">
    <location>
        <position position="116"/>
    </location>
    <ligand>
        <name>(2R)-3-phosphoglycerate</name>
        <dbReference type="ChEBI" id="CHEBI:58272"/>
    </ligand>
</feature>
<name>A0A410JVZ7_9BACT</name>
<organism evidence="16 17">
    <name type="scientific">Geovibrio thiophilus</name>
    <dbReference type="NCBI Taxonomy" id="139438"/>
    <lineage>
        <taxon>Bacteria</taxon>
        <taxon>Pseudomonadati</taxon>
        <taxon>Deferribacterota</taxon>
        <taxon>Deferribacteres</taxon>
        <taxon>Deferribacterales</taxon>
        <taxon>Geovibrionaceae</taxon>
        <taxon>Geovibrio</taxon>
    </lineage>
</organism>
<comment type="catalytic activity">
    <reaction evidence="1 12 15">
        <text>(2R)-3-phosphoglycerate + ATP = (2R)-3-phospho-glyceroyl phosphate + ADP</text>
        <dbReference type="Rhea" id="RHEA:14801"/>
        <dbReference type="ChEBI" id="CHEBI:30616"/>
        <dbReference type="ChEBI" id="CHEBI:57604"/>
        <dbReference type="ChEBI" id="CHEBI:58272"/>
        <dbReference type="ChEBI" id="CHEBI:456216"/>
        <dbReference type="EC" id="2.7.2.3"/>
    </reaction>
</comment>
<evidence type="ECO:0000256" key="12">
    <source>
        <dbReference type="HAMAP-Rule" id="MF_00145"/>
    </source>
</evidence>
<dbReference type="PANTHER" id="PTHR11406:SF23">
    <property type="entry name" value="PHOSPHOGLYCERATE KINASE 1, CHLOROPLASTIC-RELATED"/>
    <property type="match status" value="1"/>
</dbReference>
<comment type="pathway">
    <text evidence="2 12">Carbohydrate degradation; glycolysis; pyruvate from D-glyceraldehyde 3-phosphate: step 2/5.</text>
</comment>
<dbReference type="UniPathway" id="UPA00109">
    <property type="reaction ID" value="UER00185"/>
</dbReference>
<dbReference type="Proteomes" id="UP000287502">
    <property type="component" value="Chromosome"/>
</dbReference>
<dbReference type="PRINTS" id="PR00477">
    <property type="entry name" value="PHGLYCKINASE"/>
</dbReference>
<dbReference type="GO" id="GO:0043531">
    <property type="term" value="F:ADP binding"/>
    <property type="evidence" value="ECO:0007669"/>
    <property type="project" value="TreeGrafter"/>
</dbReference>
<dbReference type="FunFam" id="3.40.50.1260:FF:000006">
    <property type="entry name" value="Phosphoglycerate kinase"/>
    <property type="match status" value="1"/>
</dbReference>
<evidence type="ECO:0000256" key="3">
    <source>
        <dbReference type="ARBA" id="ARBA00008982"/>
    </source>
</evidence>
<keyword evidence="10 12" id="KW-0067">ATP-binding</keyword>
<evidence type="ECO:0000256" key="6">
    <source>
        <dbReference type="ARBA" id="ARBA00016471"/>
    </source>
</evidence>
<evidence type="ECO:0000256" key="1">
    <source>
        <dbReference type="ARBA" id="ARBA00000642"/>
    </source>
</evidence>
<dbReference type="RefSeq" id="WP_128465620.1">
    <property type="nucleotide sequence ID" value="NZ_CP035108.1"/>
</dbReference>
<dbReference type="PANTHER" id="PTHR11406">
    <property type="entry name" value="PHOSPHOGLYCERATE KINASE"/>
    <property type="match status" value="1"/>
</dbReference>
<dbReference type="FunFam" id="3.40.50.1260:FF:000003">
    <property type="entry name" value="Phosphoglycerate kinase"/>
    <property type="match status" value="1"/>
</dbReference>
<evidence type="ECO:0000256" key="11">
    <source>
        <dbReference type="ARBA" id="ARBA00023152"/>
    </source>
</evidence>
<dbReference type="OrthoDB" id="9808460at2"/>
<proteinExistence type="inferred from homology"/>
<feature type="binding site" evidence="12">
    <location>
        <position position="116"/>
    </location>
    <ligand>
        <name>substrate</name>
    </ligand>
</feature>
<evidence type="ECO:0000256" key="8">
    <source>
        <dbReference type="ARBA" id="ARBA00022741"/>
    </source>
</evidence>
<dbReference type="GO" id="GO:0005829">
    <property type="term" value="C:cytosol"/>
    <property type="evidence" value="ECO:0007669"/>
    <property type="project" value="TreeGrafter"/>
</dbReference>
<keyword evidence="11 12" id="KW-0324">Glycolysis</keyword>
<evidence type="ECO:0000256" key="2">
    <source>
        <dbReference type="ARBA" id="ARBA00004838"/>
    </source>
</evidence>
<keyword evidence="12" id="KW-0963">Cytoplasm</keyword>
<dbReference type="PIRSF" id="PIRSF000724">
    <property type="entry name" value="Pgk"/>
    <property type="match status" value="1"/>
</dbReference>
<dbReference type="GO" id="GO:0004618">
    <property type="term" value="F:phosphoglycerate kinase activity"/>
    <property type="evidence" value="ECO:0007669"/>
    <property type="project" value="UniProtKB-UniRule"/>
</dbReference>
<feature type="binding site" evidence="12 14">
    <location>
        <position position="200"/>
    </location>
    <ligand>
        <name>ATP</name>
        <dbReference type="ChEBI" id="CHEBI:30616"/>
    </ligand>
</feature>
<feature type="binding site" evidence="12">
    <location>
        <position position="149"/>
    </location>
    <ligand>
        <name>substrate</name>
    </ligand>
</feature>
<dbReference type="Gene3D" id="3.40.50.1260">
    <property type="entry name" value="Phosphoglycerate kinase, N-terminal domain"/>
    <property type="match status" value="2"/>
</dbReference>
<feature type="binding site" evidence="13">
    <location>
        <position position="35"/>
    </location>
    <ligand>
        <name>(2R)-3-phosphoglycerate</name>
        <dbReference type="ChEBI" id="CHEBI:58272"/>
    </ligand>
</feature>